<keyword evidence="3" id="KW-1185">Reference proteome</keyword>
<dbReference type="Gramene" id="PRQ46237">
    <property type="protein sequence ID" value="PRQ46237"/>
    <property type="gene ID" value="RchiOBHm_Chr2g0086871"/>
</dbReference>
<reference evidence="2 3" key="1">
    <citation type="journal article" date="2018" name="Nat. Genet.">
        <title>The Rosa genome provides new insights in the design of modern roses.</title>
        <authorList>
            <person name="Bendahmane M."/>
        </authorList>
    </citation>
    <scope>NUCLEOTIDE SEQUENCE [LARGE SCALE GENOMIC DNA]</scope>
    <source>
        <strain evidence="3">cv. Old Blush</strain>
    </source>
</reference>
<evidence type="ECO:0000313" key="2">
    <source>
        <dbReference type="EMBL" id="PRQ46237.1"/>
    </source>
</evidence>
<comment type="caution">
    <text evidence="2">The sequence shown here is derived from an EMBL/GenBank/DDBJ whole genome shotgun (WGS) entry which is preliminary data.</text>
</comment>
<feature type="region of interest" description="Disordered" evidence="1">
    <location>
        <begin position="28"/>
        <end position="49"/>
    </location>
</feature>
<evidence type="ECO:0000256" key="1">
    <source>
        <dbReference type="SAM" id="MobiDB-lite"/>
    </source>
</evidence>
<dbReference type="EMBL" id="PDCK01000040">
    <property type="protein sequence ID" value="PRQ46237.1"/>
    <property type="molecule type" value="Genomic_DNA"/>
</dbReference>
<protein>
    <submittedName>
        <fullName evidence="2">Uncharacterized protein</fullName>
    </submittedName>
</protein>
<name>A0A2P6RIJ2_ROSCH</name>
<dbReference type="AlphaFoldDB" id="A0A2P6RIJ2"/>
<sequence length="49" mass="5864">MVDCAARFDWHGVGGWIGNLSLRKKKRLRETRRVGRKQKTKKVRGRRRD</sequence>
<dbReference type="Proteomes" id="UP000238479">
    <property type="component" value="Chromosome 2"/>
</dbReference>
<organism evidence="2 3">
    <name type="scientific">Rosa chinensis</name>
    <name type="common">China rose</name>
    <dbReference type="NCBI Taxonomy" id="74649"/>
    <lineage>
        <taxon>Eukaryota</taxon>
        <taxon>Viridiplantae</taxon>
        <taxon>Streptophyta</taxon>
        <taxon>Embryophyta</taxon>
        <taxon>Tracheophyta</taxon>
        <taxon>Spermatophyta</taxon>
        <taxon>Magnoliopsida</taxon>
        <taxon>eudicotyledons</taxon>
        <taxon>Gunneridae</taxon>
        <taxon>Pentapetalae</taxon>
        <taxon>rosids</taxon>
        <taxon>fabids</taxon>
        <taxon>Rosales</taxon>
        <taxon>Rosaceae</taxon>
        <taxon>Rosoideae</taxon>
        <taxon>Rosoideae incertae sedis</taxon>
        <taxon>Rosa</taxon>
    </lineage>
</organism>
<proteinExistence type="predicted"/>
<accession>A0A2P6RIJ2</accession>
<evidence type="ECO:0000313" key="3">
    <source>
        <dbReference type="Proteomes" id="UP000238479"/>
    </source>
</evidence>
<gene>
    <name evidence="2" type="ORF">RchiOBHm_Chr2g0086871</name>
</gene>